<organism evidence="1 2">
    <name type="scientific">Sphaerodactylus townsendi</name>
    <dbReference type="NCBI Taxonomy" id="933632"/>
    <lineage>
        <taxon>Eukaryota</taxon>
        <taxon>Metazoa</taxon>
        <taxon>Chordata</taxon>
        <taxon>Craniata</taxon>
        <taxon>Vertebrata</taxon>
        <taxon>Euteleostomi</taxon>
        <taxon>Lepidosauria</taxon>
        <taxon>Squamata</taxon>
        <taxon>Bifurcata</taxon>
        <taxon>Gekkota</taxon>
        <taxon>Sphaerodactylidae</taxon>
        <taxon>Sphaerodactylus</taxon>
    </lineage>
</organism>
<gene>
    <name evidence="1" type="ORF">K3G42_028679</name>
</gene>
<sequence>MDGPEVPVIHPPERLYQEHSNLRLTCEADTFPDAHYIWFCNGMQCGTRSELLVQNVTLKHSGNYVCQAMNVLTLQKRNRTQEIEVEGVQVRDVTVTGPSVATEDQPVTLMCTSAGTSVSYSWFKGGQSLEPGYHILLTNNNQNLTLDPSHRSDSGVYTCKGSNSISSAFSEPHRLDILYGPDPPIIHKIIDLKRSKFHLSCRTDSNPAPSYIWFLNRKLLPDQPSVLVVDLAKDYGGNYTCQAENRSTKQKRKTTLEIEVVGK</sequence>
<evidence type="ECO:0000313" key="2">
    <source>
        <dbReference type="Proteomes" id="UP000827872"/>
    </source>
</evidence>
<dbReference type="EMBL" id="CM037619">
    <property type="protein sequence ID" value="KAH8008282.1"/>
    <property type="molecule type" value="Genomic_DNA"/>
</dbReference>
<accession>A0ACB8FSN2</accession>
<reference evidence="1" key="1">
    <citation type="submission" date="2021-08" db="EMBL/GenBank/DDBJ databases">
        <title>The first chromosome-level gecko genome reveals the dynamic sex chromosomes of Neotropical dwarf geckos (Sphaerodactylidae: Sphaerodactylus).</title>
        <authorList>
            <person name="Pinto B.J."/>
            <person name="Keating S.E."/>
            <person name="Gamble T."/>
        </authorList>
    </citation>
    <scope>NUCLEOTIDE SEQUENCE</scope>
    <source>
        <strain evidence="1">TG3544</strain>
    </source>
</reference>
<proteinExistence type="predicted"/>
<dbReference type="Proteomes" id="UP000827872">
    <property type="component" value="Linkage Group LG06"/>
</dbReference>
<protein>
    <submittedName>
        <fullName evidence="1">Uncharacterized protein</fullName>
    </submittedName>
</protein>
<name>A0ACB8FSN2_9SAUR</name>
<keyword evidence="2" id="KW-1185">Reference proteome</keyword>
<comment type="caution">
    <text evidence="1">The sequence shown here is derived from an EMBL/GenBank/DDBJ whole genome shotgun (WGS) entry which is preliminary data.</text>
</comment>
<evidence type="ECO:0000313" key="1">
    <source>
        <dbReference type="EMBL" id="KAH8008282.1"/>
    </source>
</evidence>